<keyword evidence="5" id="KW-1185">Reference proteome</keyword>
<dbReference type="Gene3D" id="3.30.470.20">
    <property type="entry name" value="ATP-grasp fold, B domain"/>
    <property type="match status" value="1"/>
</dbReference>
<evidence type="ECO:0000313" key="6">
    <source>
        <dbReference type="WBParaSite" id="Hba_13320"/>
    </source>
</evidence>
<keyword evidence="4" id="KW-0067">ATP-binding</keyword>
<dbReference type="Proteomes" id="UP000095283">
    <property type="component" value="Unplaced"/>
</dbReference>
<name>A0A1I7X7F1_HETBA</name>
<dbReference type="Pfam" id="PF03133">
    <property type="entry name" value="TTL"/>
    <property type="match status" value="1"/>
</dbReference>
<keyword evidence="2" id="KW-0436">Ligase</keyword>
<accession>A0A1I7X7F1</accession>
<evidence type="ECO:0000256" key="4">
    <source>
        <dbReference type="ARBA" id="ARBA00022840"/>
    </source>
</evidence>
<organism evidence="5 6">
    <name type="scientific">Heterorhabditis bacteriophora</name>
    <name type="common">Entomopathogenic nematode worm</name>
    <dbReference type="NCBI Taxonomy" id="37862"/>
    <lineage>
        <taxon>Eukaryota</taxon>
        <taxon>Metazoa</taxon>
        <taxon>Ecdysozoa</taxon>
        <taxon>Nematoda</taxon>
        <taxon>Chromadorea</taxon>
        <taxon>Rhabditida</taxon>
        <taxon>Rhabditina</taxon>
        <taxon>Rhabditomorpha</taxon>
        <taxon>Strongyloidea</taxon>
        <taxon>Heterorhabditidae</taxon>
        <taxon>Heterorhabditis</taxon>
    </lineage>
</organism>
<dbReference type="InterPro" id="IPR004344">
    <property type="entry name" value="TTL/TTLL_fam"/>
</dbReference>
<reference evidence="6" key="1">
    <citation type="submission" date="2016-11" db="UniProtKB">
        <authorList>
            <consortium name="WormBaseParasite"/>
        </authorList>
    </citation>
    <scope>IDENTIFICATION</scope>
</reference>
<evidence type="ECO:0000256" key="3">
    <source>
        <dbReference type="ARBA" id="ARBA00022741"/>
    </source>
</evidence>
<keyword evidence="3" id="KW-0547">Nucleotide-binding</keyword>
<dbReference type="AlphaFoldDB" id="A0A1I7X7F1"/>
<dbReference type="WBParaSite" id="Hba_13320">
    <property type="protein sequence ID" value="Hba_13320"/>
    <property type="gene ID" value="Hba_13320"/>
</dbReference>
<dbReference type="GO" id="GO:0036064">
    <property type="term" value="C:ciliary basal body"/>
    <property type="evidence" value="ECO:0007669"/>
    <property type="project" value="TreeGrafter"/>
</dbReference>
<dbReference type="PANTHER" id="PTHR12241">
    <property type="entry name" value="TUBULIN POLYGLUTAMYLASE"/>
    <property type="match status" value="1"/>
</dbReference>
<evidence type="ECO:0000256" key="1">
    <source>
        <dbReference type="ARBA" id="ARBA00006820"/>
    </source>
</evidence>
<dbReference type="GO" id="GO:0019098">
    <property type="term" value="P:reproductive behavior"/>
    <property type="evidence" value="ECO:0007669"/>
    <property type="project" value="UniProtKB-ARBA"/>
</dbReference>
<evidence type="ECO:0000313" key="5">
    <source>
        <dbReference type="Proteomes" id="UP000095283"/>
    </source>
</evidence>
<protein>
    <submittedName>
        <fullName evidence="6">DM13 domain-containing protein</fullName>
    </submittedName>
</protein>
<dbReference type="GO" id="GO:0005524">
    <property type="term" value="F:ATP binding"/>
    <property type="evidence" value="ECO:0007669"/>
    <property type="project" value="UniProtKB-KW"/>
</dbReference>
<comment type="similarity">
    <text evidence="1">Belongs to the tubulin--tyrosine ligase family.</text>
</comment>
<dbReference type="GO" id="GO:0015631">
    <property type="term" value="F:tubulin binding"/>
    <property type="evidence" value="ECO:0007669"/>
    <property type="project" value="TreeGrafter"/>
</dbReference>
<dbReference type="PROSITE" id="PS51221">
    <property type="entry name" value="TTL"/>
    <property type="match status" value="1"/>
</dbReference>
<dbReference type="GO" id="GO:0000226">
    <property type="term" value="P:microtubule cytoskeleton organization"/>
    <property type="evidence" value="ECO:0007669"/>
    <property type="project" value="TreeGrafter"/>
</dbReference>
<sequence>MSAIVEFYYSGPMDAYIYDFGLPSSSKSTNEGELPSEDDKGMCGLTDLVSNCLSKTNRPAVQPQPFLRTSLFTGIPPTVNFYVKGTKVSKPNRKITSKLTWCNNSLLPIVMRHSLAASHFTVVDESLLYIGYWGRHLKSSQYKLLKPYQKPASARGTGISVTRKVKEIPAKTSLVAQHYIDRPLTINGAKFDLRLYAYCPSLEPLRIYIYEEGLVRFASVP</sequence>
<dbReference type="PANTHER" id="PTHR12241:SF162">
    <property type="entry name" value="TUBULIN MONOGLUTAMYLASE TTLL4"/>
    <property type="match status" value="1"/>
</dbReference>
<evidence type="ECO:0000256" key="2">
    <source>
        <dbReference type="ARBA" id="ARBA00022598"/>
    </source>
</evidence>
<dbReference type="GO" id="GO:0070740">
    <property type="term" value="F:tubulin-glutamic acid ligase activity"/>
    <property type="evidence" value="ECO:0007669"/>
    <property type="project" value="TreeGrafter"/>
</dbReference>
<proteinExistence type="inferred from homology"/>